<gene>
    <name evidence="14" type="ORF">D9758_002882</name>
</gene>
<accession>A0A8H5GQJ7</accession>
<dbReference type="Gene3D" id="1.10.10.60">
    <property type="entry name" value="Homeodomain-like"/>
    <property type="match status" value="1"/>
</dbReference>
<protein>
    <recommendedName>
        <fullName evidence="13">SANT domain-containing protein</fullName>
    </recommendedName>
</protein>
<dbReference type="GO" id="GO:0006506">
    <property type="term" value="P:GPI anchor biosynthetic process"/>
    <property type="evidence" value="ECO:0007669"/>
    <property type="project" value="UniProtKB-UniPathway"/>
</dbReference>
<feature type="compositionally biased region" description="Basic and acidic residues" evidence="11">
    <location>
        <begin position="807"/>
        <end position="817"/>
    </location>
</feature>
<feature type="region of interest" description="Disordered" evidence="11">
    <location>
        <begin position="1501"/>
        <end position="1556"/>
    </location>
</feature>
<evidence type="ECO:0000259" key="13">
    <source>
        <dbReference type="PROSITE" id="PS51293"/>
    </source>
</evidence>
<comment type="pathway">
    <text evidence="2">Glycolipid biosynthesis; glycosylphosphatidylinositol-anchor biosynthesis.</text>
</comment>
<evidence type="ECO:0000256" key="8">
    <source>
        <dbReference type="ARBA" id="ARBA00023136"/>
    </source>
</evidence>
<feature type="compositionally biased region" description="Basic residues" evidence="11">
    <location>
        <begin position="1401"/>
        <end position="1410"/>
    </location>
</feature>
<comment type="caution">
    <text evidence="14">The sequence shown here is derived from an EMBL/GenBank/DDBJ whole genome shotgun (WGS) entry which is preliminary data.</text>
</comment>
<dbReference type="PROSITE" id="PS51293">
    <property type="entry name" value="SANT"/>
    <property type="match status" value="2"/>
</dbReference>
<evidence type="ECO:0000256" key="1">
    <source>
        <dbReference type="ARBA" id="ARBA00004477"/>
    </source>
</evidence>
<feature type="compositionally biased region" description="Basic and acidic residues" evidence="11">
    <location>
        <begin position="672"/>
        <end position="690"/>
    </location>
</feature>
<keyword evidence="9" id="KW-0325">Glycoprotein</keyword>
<feature type="transmembrane region" description="Helical" evidence="12">
    <location>
        <begin position="26"/>
        <end position="43"/>
    </location>
</feature>
<evidence type="ECO:0000256" key="4">
    <source>
        <dbReference type="ARBA" id="ARBA00022502"/>
    </source>
</evidence>
<feature type="compositionally biased region" description="Acidic residues" evidence="11">
    <location>
        <begin position="1387"/>
        <end position="1396"/>
    </location>
</feature>
<organism evidence="14 15">
    <name type="scientific">Tetrapyrgos nigripes</name>
    <dbReference type="NCBI Taxonomy" id="182062"/>
    <lineage>
        <taxon>Eukaryota</taxon>
        <taxon>Fungi</taxon>
        <taxon>Dikarya</taxon>
        <taxon>Basidiomycota</taxon>
        <taxon>Agaricomycotina</taxon>
        <taxon>Agaricomycetes</taxon>
        <taxon>Agaricomycetidae</taxon>
        <taxon>Agaricales</taxon>
        <taxon>Marasmiineae</taxon>
        <taxon>Marasmiaceae</taxon>
        <taxon>Tetrapyrgos</taxon>
    </lineage>
</organism>
<feature type="compositionally biased region" description="Polar residues" evidence="11">
    <location>
        <begin position="850"/>
        <end position="862"/>
    </location>
</feature>
<evidence type="ECO:0000256" key="10">
    <source>
        <dbReference type="SAM" id="Coils"/>
    </source>
</evidence>
<dbReference type="PANTHER" id="PTHR21072:SF13">
    <property type="entry name" value="GPI TRANSAMIDASE COMPONENT PIG-S"/>
    <property type="match status" value="1"/>
</dbReference>
<evidence type="ECO:0000256" key="3">
    <source>
        <dbReference type="ARBA" id="ARBA00005316"/>
    </source>
</evidence>
<dbReference type="InterPro" id="IPR017884">
    <property type="entry name" value="SANT_dom"/>
</dbReference>
<dbReference type="GO" id="GO:0042765">
    <property type="term" value="C:GPI-anchor transamidase complex"/>
    <property type="evidence" value="ECO:0007669"/>
    <property type="project" value="InterPro"/>
</dbReference>
<dbReference type="SMART" id="SM00717">
    <property type="entry name" value="SANT"/>
    <property type="match status" value="2"/>
</dbReference>
<evidence type="ECO:0000313" key="15">
    <source>
        <dbReference type="Proteomes" id="UP000559256"/>
    </source>
</evidence>
<evidence type="ECO:0000256" key="12">
    <source>
        <dbReference type="SAM" id="Phobius"/>
    </source>
</evidence>
<evidence type="ECO:0000313" key="14">
    <source>
        <dbReference type="EMBL" id="KAF5368925.1"/>
    </source>
</evidence>
<keyword evidence="7 12" id="KW-1133">Transmembrane helix</keyword>
<feature type="coiled-coil region" evidence="10">
    <location>
        <begin position="1079"/>
        <end position="1106"/>
    </location>
</feature>
<keyword evidence="4" id="KW-0337">GPI-anchor biosynthesis</keyword>
<feature type="region of interest" description="Disordered" evidence="11">
    <location>
        <begin position="513"/>
        <end position="592"/>
    </location>
</feature>
<feature type="compositionally biased region" description="Polar residues" evidence="11">
    <location>
        <begin position="967"/>
        <end position="977"/>
    </location>
</feature>
<dbReference type="SUPFAM" id="SSF46689">
    <property type="entry name" value="Homeodomain-like"/>
    <property type="match status" value="2"/>
</dbReference>
<feature type="compositionally biased region" description="Low complexity" evidence="11">
    <location>
        <begin position="818"/>
        <end position="829"/>
    </location>
</feature>
<dbReference type="Pfam" id="PF10510">
    <property type="entry name" value="PIG-S"/>
    <property type="match status" value="2"/>
</dbReference>
<dbReference type="EMBL" id="JAACJM010000014">
    <property type="protein sequence ID" value="KAF5368925.1"/>
    <property type="molecule type" value="Genomic_DNA"/>
</dbReference>
<evidence type="ECO:0000256" key="11">
    <source>
        <dbReference type="SAM" id="MobiDB-lite"/>
    </source>
</evidence>
<evidence type="ECO:0000256" key="6">
    <source>
        <dbReference type="ARBA" id="ARBA00022824"/>
    </source>
</evidence>
<dbReference type="GO" id="GO:0016255">
    <property type="term" value="P:attachment of GPI anchor to protein"/>
    <property type="evidence" value="ECO:0007669"/>
    <property type="project" value="InterPro"/>
</dbReference>
<dbReference type="PANTHER" id="PTHR21072">
    <property type="entry name" value="GPI TRANSAMIDASE COMPONENT PIG-S"/>
    <property type="match status" value="1"/>
</dbReference>
<feature type="compositionally biased region" description="Polar residues" evidence="11">
    <location>
        <begin position="752"/>
        <end position="772"/>
    </location>
</feature>
<dbReference type="UniPathway" id="UPA00196"/>
<keyword evidence="8 12" id="KW-0472">Membrane</keyword>
<proteinExistence type="inferred from homology"/>
<dbReference type="InterPro" id="IPR001005">
    <property type="entry name" value="SANT/Myb"/>
</dbReference>
<dbReference type="InterPro" id="IPR009057">
    <property type="entry name" value="Homeodomain-like_sf"/>
</dbReference>
<dbReference type="Pfam" id="PF00249">
    <property type="entry name" value="Myb_DNA-binding"/>
    <property type="match status" value="2"/>
</dbReference>
<feature type="domain" description="SANT" evidence="13">
    <location>
        <begin position="1441"/>
        <end position="1492"/>
    </location>
</feature>
<feature type="compositionally biased region" description="Polar residues" evidence="11">
    <location>
        <begin position="624"/>
        <end position="633"/>
    </location>
</feature>
<feature type="domain" description="SANT" evidence="13">
    <location>
        <begin position="1221"/>
        <end position="1272"/>
    </location>
</feature>
<feature type="compositionally biased region" description="Low complexity" evidence="11">
    <location>
        <begin position="724"/>
        <end position="737"/>
    </location>
</feature>
<dbReference type="Proteomes" id="UP000559256">
    <property type="component" value="Unassembled WGS sequence"/>
</dbReference>
<dbReference type="CDD" id="cd00167">
    <property type="entry name" value="SANT"/>
    <property type="match status" value="2"/>
</dbReference>
<feature type="compositionally biased region" description="Polar residues" evidence="11">
    <location>
        <begin position="574"/>
        <end position="592"/>
    </location>
</feature>
<keyword evidence="10" id="KW-0175">Coiled coil</keyword>
<feature type="compositionally biased region" description="Polar residues" evidence="11">
    <location>
        <begin position="1533"/>
        <end position="1555"/>
    </location>
</feature>
<feature type="compositionally biased region" description="Basic residues" evidence="11">
    <location>
        <begin position="738"/>
        <end position="751"/>
    </location>
</feature>
<feature type="region of interest" description="Disordered" evidence="11">
    <location>
        <begin position="1308"/>
        <end position="1449"/>
    </location>
</feature>
<evidence type="ECO:0000256" key="5">
    <source>
        <dbReference type="ARBA" id="ARBA00022692"/>
    </source>
</evidence>
<keyword evidence="6" id="KW-0256">Endoplasmic reticulum</keyword>
<comment type="similarity">
    <text evidence="3">Belongs to the PIGS family.</text>
</comment>
<evidence type="ECO:0000256" key="7">
    <source>
        <dbReference type="ARBA" id="ARBA00022989"/>
    </source>
</evidence>
<dbReference type="InterPro" id="IPR019540">
    <property type="entry name" value="PtdIno-glycan_biosynth_class_S"/>
</dbReference>
<feature type="compositionally biased region" description="Low complexity" evidence="11">
    <location>
        <begin position="784"/>
        <end position="793"/>
    </location>
</feature>
<dbReference type="Gene3D" id="1.20.58.1880">
    <property type="match status" value="1"/>
</dbReference>
<feature type="compositionally biased region" description="Basic and acidic residues" evidence="11">
    <location>
        <begin position="648"/>
        <end position="661"/>
    </location>
</feature>
<reference evidence="14 15" key="1">
    <citation type="journal article" date="2020" name="ISME J.">
        <title>Uncovering the hidden diversity of litter-decomposition mechanisms in mushroom-forming fungi.</title>
        <authorList>
            <person name="Floudas D."/>
            <person name="Bentzer J."/>
            <person name="Ahren D."/>
            <person name="Johansson T."/>
            <person name="Persson P."/>
            <person name="Tunlid A."/>
        </authorList>
    </citation>
    <scope>NUCLEOTIDE SEQUENCE [LARGE SCALE GENOMIC DNA]</scope>
    <source>
        <strain evidence="14 15">CBS 291.85</strain>
    </source>
</reference>
<feature type="region of interest" description="Disordered" evidence="11">
    <location>
        <begin position="606"/>
        <end position="994"/>
    </location>
</feature>
<feature type="compositionally biased region" description="Basic and acidic residues" evidence="11">
    <location>
        <begin position="515"/>
        <end position="545"/>
    </location>
</feature>
<evidence type="ECO:0000256" key="9">
    <source>
        <dbReference type="ARBA" id="ARBA00023180"/>
    </source>
</evidence>
<evidence type="ECO:0000256" key="2">
    <source>
        <dbReference type="ARBA" id="ARBA00004687"/>
    </source>
</evidence>
<name>A0A8H5GQJ7_9AGAR</name>
<dbReference type="OrthoDB" id="28748at2759"/>
<keyword evidence="5 12" id="KW-0812">Transmembrane</keyword>
<feature type="compositionally biased region" description="Polar residues" evidence="11">
    <location>
        <begin position="1513"/>
        <end position="1527"/>
    </location>
</feature>
<sequence>MNVANASDDLRDPSTLFFQYDKIRRSIIASYWLVLFLALPLWWKTTSIERLPLPSSHVYAQQDRELRFPVSIALDSAFESVSSSVENELWKVMQESQSRYGPPLDIDVFVGKEGVDRDDVYHIIPGKREDVVLNGRNLEFPEGLSTPTTLARTLSSLLMPYTAKQEHRVAQYSPRFRLAFTLLNEDASAGQTITGWDILGAINRHISPITSAVSVLHNFTIESQVQFHAPLAFETQSLEDDTHGLTPEDLTIFINSAEWTLSSSSTNDPVLHFVLFVPSAKRRPLLILNDDGTPSTSNAFLIPQWGGIVICNLPTTSDEKWLSEADLKTPFSAFSSQLSTLLGILKLPSGIKTAPSSTVLSLSSWQIDALLRQRMHETVRRTKDTLLSTVKLVQQIPNMPVDEKVQNDVQDSLRALDQIWDLEDGKGNGGGDRKGEGRSFNLTEKLGSSAQALTFSQRAFFHPGMLALLYFPVEHKYAVYTPLFANPRRSSYSGYDSYKPAIQDDYRSSVYHPYTDYRHQGGPYDRYREPPEQSKSTYEDSDKYHYNSKRLVPSPNLSTASVNRDRDGGRGRRTSVSMITTRTFEPNDSWKQINGHDEHAFYASAPANYDTNGHHRRDSREQDSSSMKSSRPTNHMDRHYRPSVSTTRDTRPIDSRDRYESYRPGYSDDEWERGRGRDQVTDDLSADRYKPYYSPSSRNGRRSPSRGRSQSRSSRQLRSRTRSRSPYSSRSRSWSSRSRSRSRSSPKRSRLPQRTSGNDRSTYNGRTSSDTWTRGRRDGYDGYSSASRSQRSTSPRRRRGTSPSRSRSRDSRSRSVSRDSIASSRASSAQPMATVQDEENSTIDLPPTLDSGSADASKTTTEPPDPISSGTLLEPKGGLPGQPDSDPALPAVPVTGASDDKGTVDSSIPAAPEGGFETISAAPQGKEQDSSSPAIIPTEATSTNGSGDQLEVNHLPADSDTSEDAQTRSSPPISQRPTAVHAPTIPDLRPEDIPKMTDAKDIRGALRVVVMTRLLAERRTRQQIVEPVLVTNLNLPPGPFPESESGTSPEVLLDEMTSPENEATQRRSEKFGQIRGGLVERFEARQVALKDKVQRLTEEYLDLHERWTAHCAVLDEQAKSKANVLFPAVGPAPVPPPPPVTGRTTRRSAASLGDAVRSDFEMEQIIASLGYDEATDPSQLSCRNVAKIPEMISVVKGKVDHVYDDNNLLVEDPVLYYAPQTGINDWTEEEKQIFLDKFLAYPKQFGAIAKFLPNKTTAQCVDYYYLHKKLINIKEIVANNAPGRKGRRGKGGKRKGNALLTDIIQHDAEVHSHPSHGSAGVAAPRARGKRGAAIGIEPRKPSSRRPSSIAYVDSNPTTATPTPEPEARPRRTRTVLNHNRYSYGTPDLDEDADETDDRPTKRAKRSRKVKSAATVDDDDVEDSPPPVSVNDKIDSATRKPSSTSDWSDEDKELFLRLLGQHGDDFKKIAASMSSKTTSQIKSYYHANKDELDLEELVADAQKLAESPHESQRSSKAVDNSASTSADQTPPMASLSQPSRTAESNTGPTREQTNGATYPAHVEMFSPYPDAHRYPRYPTSVTSPYGAMAMPTMYAPGVMGGIPPGTYSPAGYGPSTNTPQAGAVPGYPANPYGASGTHYMPYTYPYQQGTAYPPYPPSASPVPPSTVTPYVHSIPDPNAMSRPYYHYS</sequence>
<comment type="subcellular location">
    <subcellularLocation>
        <location evidence="1">Endoplasmic reticulum membrane</location>
        <topology evidence="1">Multi-pass membrane protein</topology>
    </subcellularLocation>
</comment>
<keyword evidence="15" id="KW-1185">Reference proteome</keyword>